<dbReference type="InterPro" id="IPR004360">
    <property type="entry name" value="Glyas_Fos-R_dOase_dom"/>
</dbReference>
<protein>
    <submittedName>
        <fullName evidence="1">Glyoxalase</fullName>
    </submittedName>
</protein>
<dbReference type="RefSeq" id="WP_112279082.1">
    <property type="nucleotide sequence ID" value="NZ_MASW01000001.1"/>
</dbReference>
<dbReference type="Gene3D" id="3.10.180.10">
    <property type="entry name" value="2,3-Dihydroxybiphenyl 1,2-Dioxygenase, domain 1"/>
    <property type="match status" value="1"/>
</dbReference>
<keyword evidence="2" id="KW-1185">Reference proteome</keyword>
<evidence type="ECO:0000313" key="1">
    <source>
        <dbReference type="EMBL" id="PXY31057.1"/>
    </source>
</evidence>
<dbReference type="PROSITE" id="PS51819">
    <property type="entry name" value="VOC"/>
    <property type="match status" value="1"/>
</dbReference>
<gene>
    <name evidence="1" type="ORF">BAY60_01150</name>
</gene>
<organism evidence="1 2">
    <name type="scientific">Prauserella muralis</name>
    <dbReference type="NCBI Taxonomy" id="588067"/>
    <lineage>
        <taxon>Bacteria</taxon>
        <taxon>Bacillati</taxon>
        <taxon>Actinomycetota</taxon>
        <taxon>Actinomycetes</taxon>
        <taxon>Pseudonocardiales</taxon>
        <taxon>Pseudonocardiaceae</taxon>
        <taxon>Prauserella</taxon>
    </lineage>
</organism>
<dbReference type="InterPro" id="IPR037523">
    <property type="entry name" value="VOC_core"/>
</dbReference>
<dbReference type="Pfam" id="PF00903">
    <property type="entry name" value="Glyoxalase"/>
    <property type="match status" value="1"/>
</dbReference>
<evidence type="ECO:0000313" key="2">
    <source>
        <dbReference type="Proteomes" id="UP000249915"/>
    </source>
</evidence>
<dbReference type="SUPFAM" id="SSF54593">
    <property type="entry name" value="Glyoxalase/Bleomycin resistance protein/Dihydroxybiphenyl dioxygenase"/>
    <property type="match status" value="1"/>
</dbReference>
<proteinExistence type="predicted"/>
<dbReference type="Proteomes" id="UP000249915">
    <property type="component" value="Unassembled WGS sequence"/>
</dbReference>
<dbReference type="AlphaFoldDB" id="A0A2V4B752"/>
<comment type="caution">
    <text evidence="1">The sequence shown here is derived from an EMBL/GenBank/DDBJ whole genome shotgun (WGS) entry which is preliminary data.</text>
</comment>
<name>A0A2V4B752_9PSEU</name>
<accession>A0A2V4B752</accession>
<reference evidence="1 2" key="1">
    <citation type="submission" date="2016-07" db="EMBL/GenBank/DDBJ databases">
        <title>Draft genome sequence of Prauserella muralis DSM 45305, isolated from a mould-covered wall in an indoor environment.</title>
        <authorList>
            <person name="Ruckert C."/>
            <person name="Albersmeier A."/>
            <person name="Jiang C.-L."/>
            <person name="Jiang Y."/>
            <person name="Kalinowski J."/>
            <person name="Schneider O."/>
            <person name="Winkler A."/>
            <person name="Zotchev S.B."/>
        </authorList>
    </citation>
    <scope>NUCLEOTIDE SEQUENCE [LARGE SCALE GENOMIC DNA]</scope>
    <source>
        <strain evidence="1 2">DSM 45305</strain>
    </source>
</reference>
<dbReference type="EMBL" id="MASW01000001">
    <property type="protein sequence ID" value="PXY31057.1"/>
    <property type="molecule type" value="Genomic_DNA"/>
</dbReference>
<sequence length="128" mass="13717">MLTTATITTLLPVTDVDRASQFYAESLGLKRTGTGSDGSVHFATGGGDMLALRPMPPGAQSEHTALSFEVPDLAAEIADLESRGVRFSDFDSDELRTVDHIANLGDELAAWFHDTEGNVLCLHQAVTR</sequence>
<dbReference type="InterPro" id="IPR029068">
    <property type="entry name" value="Glyas_Bleomycin-R_OHBP_Dase"/>
</dbReference>
<dbReference type="OrthoDB" id="9804907at2"/>